<evidence type="ECO:0000313" key="1">
    <source>
        <dbReference type="EMBL" id="CAB4943875.1"/>
    </source>
</evidence>
<protein>
    <submittedName>
        <fullName evidence="1">Unannotated protein</fullName>
    </submittedName>
</protein>
<sequence>MRTTIRRLGVVSAAAAAAVAVTATSASAHHCYVPMYSLSAPASSNWFVISAETGADLIFGYQAACDEAADAGYDALRAEGMPVGIKIFEKMTIGDPKGTERIPTPNGANGKGLEYFGAGSTLADEMVEAWIAGADAYDC</sequence>
<dbReference type="AlphaFoldDB" id="A0A6J7JKG6"/>
<name>A0A6J7JKG6_9ZZZZ</name>
<dbReference type="EMBL" id="CAFBMW010000016">
    <property type="protein sequence ID" value="CAB4943875.1"/>
    <property type="molecule type" value="Genomic_DNA"/>
</dbReference>
<organism evidence="1">
    <name type="scientific">freshwater metagenome</name>
    <dbReference type="NCBI Taxonomy" id="449393"/>
    <lineage>
        <taxon>unclassified sequences</taxon>
        <taxon>metagenomes</taxon>
        <taxon>ecological metagenomes</taxon>
    </lineage>
</organism>
<reference evidence="1" key="1">
    <citation type="submission" date="2020-05" db="EMBL/GenBank/DDBJ databases">
        <authorList>
            <person name="Chiriac C."/>
            <person name="Salcher M."/>
            <person name="Ghai R."/>
            <person name="Kavagutti S V."/>
        </authorList>
    </citation>
    <scope>NUCLEOTIDE SEQUENCE</scope>
</reference>
<gene>
    <name evidence="1" type="ORF">UFOPK3662_02101</name>
</gene>
<proteinExistence type="predicted"/>
<accession>A0A6J7JKG6</accession>